<accession>A0ABT8YXH8</accession>
<proteinExistence type="predicted"/>
<name>A0ABT8YXH8_9SPIR</name>
<dbReference type="RefSeq" id="WP_304385204.1">
    <property type="nucleotide sequence ID" value="NZ_JAUPBL010000036.1"/>
</dbReference>
<comment type="caution">
    <text evidence="1">The sequence shown here is derived from an EMBL/GenBank/DDBJ whole genome shotgun (WGS) entry which is preliminary data.</text>
</comment>
<dbReference type="EMBL" id="JAUPBM010000082">
    <property type="protein sequence ID" value="MDO7020591.1"/>
    <property type="molecule type" value="Genomic_DNA"/>
</dbReference>
<gene>
    <name evidence="1" type="ORF">Q5M86_07375</name>
</gene>
<evidence type="ECO:0000313" key="2">
    <source>
        <dbReference type="Proteomes" id="UP001175147"/>
    </source>
</evidence>
<protein>
    <submittedName>
        <fullName evidence="1">Uncharacterized protein</fullName>
    </submittedName>
</protein>
<reference evidence="1" key="1">
    <citation type="submission" date="2023-07" db="EMBL/GenBank/DDBJ databases">
        <title>Mucosal microbiota of week-old chicken and adult hens.</title>
        <authorList>
            <person name="Volf J."/>
            <person name="Karasova D."/>
            <person name="Crhanova M."/>
            <person name="Faldynova M."/>
            <person name="Prikrylova H."/>
            <person name="Zeman M."/>
            <person name="Babak V."/>
            <person name="Rajova J."/>
            <person name="Rychlik I."/>
        </authorList>
    </citation>
    <scope>NUCLEOTIDE SEQUENCE</scope>
    <source>
        <strain evidence="1">ET902</strain>
    </source>
</reference>
<dbReference type="Proteomes" id="UP001175147">
    <property type="component" value="Unassembled WGS sequence"/>
</dbReference>
<organism evidence="1 2">
    <name type="scientific">Brachyspira innocens</name>
    <dbReference type="NCBI Taxonomy" id="13264"/>
    <lineage>
        <taxon>Bacteria</taxon>
        <taxon>Pseudomonadati</taxon>
        <taxon>Spirochaetota</taxon>
        <taxon>Spirochaetia</taxon>
        <taxon>Brachyspirales</taxon>
        <taxon>Brachyspiraceae</taxon>
        <taxon>Brachyspira</taxon>
    </lineage>
</organism>
<keyword evidence="2" id="KW-1185">Reference proteome</keyword>
<evidence type="ECO:0000313" key="1">
    <source>
        <dbReference type="EMBL" id="MDO7020591.1"/>
    </source>
</evidence>
<sequence>MGRNGSSENKGNVLVINYGEHRNKYKKELCNLLNSIKEEDSLNSKTILHFYVLLRNYGVYAEDDIDSVYKCFEDKDERFIEKLAVYLSDLNNKRKIYKAFKLILKCIDNIRDFSNNGFYLDFLDDLKAECGLIVAPLYNNFIEPSIYIHNNIFEDDINAVKQIIEHNQTSNNEHFEGDNTFEFDSYEEIRRNKAINKQIMKTVKEAVNEQKES</sequence>